<proteinExistence type="predicted"/>
<keyword evidence="3" id="KW-1185">Reference proteome</keyword>
<dbReference type="RefSeq" id="WP_084235188.1">
    <property type="nucleotide sequence ID" value="NZ_FWXW01000007.1"/>
</dbReference>
<protein>
    <submittedName>
        <fullName evidence="2">ABC-2 type transport system permease protein</fullName>
    </submittedName>
</protein>
<dbReference type="GO" id="GO:0005886">
    <property type="term" value="C:plasma membrane"/>
    <property type="evidence" value="ECO:0007669"/>
    <property type="project" value="UniProtKB-SubCell"/>
</dbReference>
<dbReference type="PANTHER" id="PTHR43471:SF12">
    <property type="entry name" value="HYPOTHETICAL MEMBRANE PROTEIN, CONSERVED"/>
    <property type="match status" value="1"/>
</dbReference>
<keyword evidence="1" id="KW-0812">Transmembrane</keyword>
<feature type="transmembrane region" description="Helical" evidence="1">
    <location>
        <begin position="157"/>
        <end position="180"/>
    </location>
</feature>
<sequence>MNIFRQELKMHVRPLLFYTLGMLAAFYAFLLLYDSIAADAALVDAVLANFPKEFKAAFGFADVSLSDLGGYLSFLFAYIVLIGAVFGMKTGISVLSEEGRTRTSDFLLSKPLRRGRVASEKLLALCLLLAVQNVLFFALALPGYLSKAGEEPNLKLFVLMSFSVFMVQLFFAGIGLFLSVLPRRLKAVMPVTLAVVFLFYIVELINESVLDKTLSYLTPFSYFKASELLSRAAYDGRYLAADLAVFFLFTALAFWIYEKKDIHA</sequence>
<dbReference type="Proteomes" id="UP000192790">
    <property type="component" value="Unassembled WGS sequence"/>
</dbReference>
<name>A0A1W2C1P7_9FIRM</name>
<dbReference type="GO" id="GO:0140359">
    <property type="term" value="F:ABC-type transporter activity"/>
    <property type="evidence" value="ECO:0007669"/>
    <property type="project" value="InterPro"/>
</dbReference>
<reference evidence="2 3" key="1">
    <citation type="submission" date="2017-04" db="EMBL/GenBank/DDBJ databases">
        <authorList>
            <person name="Afonso C.L."/>
            <person name="Miller P.J."/>
            <person name="Scott M.A."/>
            <person name="Spackman E."/>
            <person name="Goraichik I."/>
            <person name="Dimitrov K.M."/>
            <person name="Suarez D.L."/>
            <person name="Swayne D.E."/>
        </authorList>
    </citation>
    <scope>NUCLEOTIDE SEQUENCE [LARGE SCALE GENOMIC DNA]</scope>
    <source>
        <strain evidence="2 3">DSM 12816</strain>
    </source>
</reference>
<dbReference type="Pfam" id="PF12679">
    <property type="entry name" value="ABC2_membrane_2"/>
    <property type="match status" value="1"/>
</dbReference>
<evidence type="ECO:0000256" key="1">
    <source>
        <dbReference type="SAM" id="Phobius"/>
    </source>
</evidence>
<feature type="transmembrane region" description="Helical" evidence="1">
    <location>
        <begin position="12"/>
        <end position="33"/>
    </location>
</feature>
<feature type="transmembrane region" description="Helical" evidence="1">
    <location>
        <begin position="68"/>
        <end position="88"/>
    </location>
</feature>
<organism evidence="2 3">
    <name type="scientific">Papillibacter cinnamivorans DSM 12816</name>
    <dbReference type="NCBI Taxonomy" id="1122930"/>
    <lineage>
        <taxon>Bacteria</taxon>
        <taxon>Bacillati</taxon>
        <taxon>Bacillota</taxon>
        <taxon>Clostridia</taxon>
        <taxon>Eubacteriales</taxon>
        <taxon>Oscillospiraceae</taxon>
        <taxon>Papillibacter</taxon>
    </lineage>
</organism>
<keyword evidence="1" id="KW-0472">Membrane</keyword>
<dbReference type="OrthoDB" id="9800309at2"/>
<keyword evidence="1" id="KW-1133">Transmembrane helix</keyword>
<dbReference type="STRING" id="1122930.SAMN02745168_2512"/>
<dbReference type="PANTHER" id="PTHR43471">
    <property type="entry name" value="ABC TRANSPORTER PERMEASE"/>
    <property type="match status" value="1"/>
</dbReference>
<dbReference type="EMBL" id="FWXW01000007">
    <property type="protein sequence ID" value="SMC79021.1"/>
    <property type="molecule type" value="Genomic_DNA"/>
</dbReference>
<accession>A0A1W2C1P7</accession>
<feature type="transmembrane region" description="Helical" evidence="1">
    <location>
        <begin position="238"/>
        <end position="257"/>
    </location>
</feature>
<feature type="transmembrane region" description="Helical" evidence="1">
    <location>
        <begin position="122"/>
        <end position="145"/>
    </location>
</feature>
<feature type="transmembrane region" description="Helical" evidence="1">
    <location>
        <begin position="187"/>
        <end position="205"/>
    </location>
</feature>
<evidence type="ECO:0000313" key="3">
    <source>
        <dbReference type="Proteomes" id="UP000192790"/>
    </source>
</evidence>
<gene>
    <name evidence="2" type="ORF">SAMN02745168_2512</name>
</gene>
<evidence type="ECO:0000313" key="2">
    <source>
        <dbReference type="EMBL" id="SMC79021.1"/>
    </source>
</evidence>
<dbReference type="AlphaFoldDB" id="A0A1W2C1P7"/>